<feature type="transmembrane region" description="Helical" evidence="11">
    <location>
        <begin position="350"/>
        <end position="372"/>
    </location>
</feature>
<dbReference type="GO" id="GO:0008360">
    <property type="term" value="P:regulation of cell shape"/>
    <property type="evidence" value="ECO:0007669"/>
    <property type="project" value="UniProtKB-KW"/>
</dbReference>
<evidence type="ECO:0000313" key="13">
    <source>
        <dbReference type="Proteomes" id="UP000028091"/>
    </source>
</evidence>
<dbReference type="InterPro" id="IPR001182">
    <property type="entry name" value="FtsW/RodA"/>
</dbReference>
<feature type="transmembrane region" description="Helical" evidence="11">
    <location>
        <begin position="7"/>
        <end position="26"/>
    </location>
</feature>
<evidence type="ECO:0000256" key="3">
    <source>
        <dbReference type="ARBA" id="ARBA00022676"/>
    </source>
</evidence>
<dbReference type="Pfam" id="PF01098">
    <property type="entry name" value="FTSW_RODA_SPOVE"/>
    <property type="match status" value="1"/>
</dbReference>
<feature type="transmembrane region" description="Helical" evidence="11">
    <location>
        <begin position="274"/>
        <end position="300"/>
    </location>
</feature>
<name>A0A081LGK5_9BACI</name>
<dbReference type="GO" id="GO:0005886">
    <property type="term" value="C:plasma membrane"/>
    <property type="evidence" value="ECO:0007669"/>
    <property type="project" value="TreeGrafter"/>
</dbReference>
<dbReference type="NCBIfam" id="TIGR02210">
    <property type="entry name" value="rodA_shape"/>
    <property type="match status" value="1"/>
</dbReference>
<evidence type="ECO:0000256" key="2">
    <source>
        <dbReference type="ARBA" id="ARBA00022475"/>
    </source>
</evidence>
<dbReference type="GO" id="GO:0015648">
    <property type="term" value="F:lipid-linked peptidoglycan transporter activity"/>
    <property type="evidence" value="ECO:0007669"/>
    <property type="project" value="TreeGrafter"/>
</dbReference>
<dbReference type="EMBL" id="JOTP01000001">
    <property type="protein sequence ID" value="KEP28381.1"/>
    <property type="molecule type" value="Genomic_DNA"/>
</dbReference>
<dbReference type="PROSITE" id="PS00428">
    <property type="entry name" value="FTSW_RODA_SPOVE"/>
    <property type="match status" value="1"/>
</dbReference>
<dbReference type="GO" id="GO:0051301">
    <property type="term" value="P:cell division"/>
    <property type="evidence" value="ECO:0007669"/>
    <property type="project" value="InterPro"/>
</dbReference>
<dbReference type="PANTHER" id="PTHR30474">
    <property type="entry name" value="CELL CYCLE PROTEIN"/>
    <property type="match status" value="1"/>
</dbReference>
<keyword evidence="8 11" id="KW-1133">Transmembrane helix</keyword>
<dbReference type="OrthoDB" id="9768187at2"/>
<sequence length="384" mass="42979">MRKQYSIDFALLLTIICLFVISLLAVYSGSGQYETQDMFYFVKRQIFWYIVGFGLMAAVAYFDYELLERLSFRLFAGGIFLIILVHFFGTNQNGSQRWISFGSIKVQPSEFMKIFVILLLAAILNQYKHQRFTFKESILPTSKVICWTVVPFFLILIQPDLGTALVILSIAFTLMLVSGISSKMIAALLASCLALLAFLTYLHNEHFEHFTKIIKPHQLDRIYGWLSPDEFDSTYGYQLKQAMLGIGSGQLSGSGYTQGSQVQGGNIPEAHTDFIFAVIGEEFGFIGASLLICLYLMMVYRIIHVAMHANTLYGLYICAGVVGLIVFQVFQNVGMTVGLMPVTGLALPFISYGGSALLTNMIAIGLVFSVNLRSSSYMFGRNWN</sequence>
<reference evidence="12 13" key="1">
    <citation type="submission" date="2012-09" db="EMBL/GenBank/DDBJ databases">
        <title>Genome Sequence of Bacillus sp. DW5-4.</title>
        <authorList>
            <person name="Lai Q."/>
            <person name="Liu Y."/>
            <person name="Shao Z."/>
        </authorList>
    </citation>
    <scope>NUCLEOTIDE SEQUENCE [LARGE SCALE GENOMIC DNA]</scope>
    <source>
        <strain evidence="12 13">DW5-4</strain>
    </source>
</reference>
<comment type="caution">
    <text evidence="12">The sequence shown here is derived from an EMBL/GenBank/DDBJ whole genome shotgun (WGS) entry which is preliminary data.</text>
</comment>
<evidence type="ECO:0000256" key="5">
    <source>
        <dbReference type="ARBA" id="ARBA00022692"/>
    </source>
</evidence>
<keyword evidence="10" id="KW-0961">Cell wall biogenesis/degradation</keyword>
<keyword evidence="5 11" id="KW-0812">Transmembrane</keyword>
<feature type="transmembrane region" description="Helical" evidence="11">
    <location>
        <begin position="161"/>
        <end position="177"/>
    </location>
</feature>
<keyword evidence="4" id="KW-0808">Transferase</keyword>
<feature type="transmembrane region" description="Helical" evidence="11">
    <location>
        <begin position="109"/>
        <end position="125"/>
    </location>
</feature>
<organism evidence="12 13">
    <name type="scientific">Bacillus zhangzhouensis</name>
    <dbReference type="NCBI Taxonomy" id="1178540"/>
    <lineage>
        <taxon>Bacteria</taxon>
        <taxon>Bacillati</taxon>
        <taxon>Bacillota</taxon>
        <taxon>Bacilli</taxon>
        <taxon>Bacillales</taxon>
        <taxon>Bacillaceae</taxon>
        <taxon>Bacillus</taxon>
    </lineage>
</organism>
<dbReference type="RefSeq" id="WP_034317394.1">
    <property type="nucleotide sequence ID" value="NZ_JOTP01000001.1"/>
</dbReference>
<keyword evidence="3" id="KW-0328">Glycosyltransferase</keyword>
<dbReference type="PANTHER" id="PTHR30474:SF1">
    <property type="entry name" value="PEPTIDOGLYCAN GLYCOSYLTRANSFERASE MRDB"/>
    <property type="match status" value="1"/>
</dbReference>
<dbReference type="InterPro" id="IPR018365">
    <property type="entry name" value="Cell_cycle_FtsW-rel_CS"/>
</dbReference>
<feature type="transmembrane region" description="Helical" evidence="11">
    <location>
        <begin position="71"/>
        <end position="89"/>
    </location>
</feature>
<feature type="transmembrane region" description="Helical" evidence="11">
    <location>
        <begin position="312"/>
        <end position="330"/>
    </location>
</feature>
<feature type="transmembrane region" description="Helical" evidence="11">
    <location>
        <begin position="184"/>
        <end position="202"/>
    </location>
</feature>
<keyword evidence="2" id="KW-1003">Cell membrane</keyword>
<evidence type="ECO:0000256" key="11">
    <source>
        <dbReference type="SAM" id="Phobius"/>
    </source>
</evidence>
<dbReference type="InterPro" id="IPR011923">
    <property type="entry name" value="RodA/MrdB"/>
</dbReference>
<dbReference type="GO" id="GO:0071555">
    <property type="term" value="P:cell wall organization"/>
    <property type="evidence" value="ECO:0007669"/>
    <property type="project" value="UniProtKB-KW"/>
</dbReference>
<feature type="transmembrane region" description="Helical" evidence="11">
    <location>
        <begin position="46"/>
        <end position="64"/>
    </location>
</feature>
<evidence type="ECO:0000256" key="1">
    <source>
        <dbReference type="ARBA" id="ARBA00004141"/>
    </source>
</evidence>
<keyword evidence="9 11" id="KW-0472">Membrane</keyword>
<evidence type="ECO:0000256" key="8">
    <source>
        <dbReference type="ARBA" id="ARBA00022989"/>
    </source>
</evidence>
<keyword evidence="13" id="KW-1185">Reference proteome</keyword>
<dbReference type="GO" id="GO:0032153">
    <property type="term" value="C:cell division site"/>
    <property type="evidence" value="ECO:0007669"/>
    <property type="project" value="TreeGrafter"/>
</dbReference>
<dbReference type="eggNOG" id="COG0772">
    <property type="taxonomic scope" value="Bacteria"/>
</dbReference>
<dbReference type="GO" id="GO:0009252">
    <property type="term" value="P:peptidoglycan biosynthetic process"/>
    <property type="evidence" value="ECO:0007669"/>
    <property type="project" value="UniProtKB-KW"/>
</dbReference>
<evidence type="ECO:0000256" key="6">
    <source>
        <dbReference type="ARBA" id="ARBA00022960"/>
    </source>
</evidence>
<evidence type="ECO:0000256" key="4">
    <source>
        <dbReference type="ARBA" id="ARBA00022679"/>
    </source>
</evidence>
<gene>
    <name evidence="12" type="ORF">BA70_01985</name>
</gene>
<accession>A0A081LGK5</accession>
<evidence type="ECO:0000256" key="10">
    <source>
        <dbReference type="ARBA" id="ARBA00023316"/>
    </source>
</evidence>
<comment type="subcellular location">
    <subcellularLocation>
        <location evidence="1">Membrane</location>
        <topology evidence="1">Multi-pass membrane protein</topology>
    </subcellularLocation>
</comment>
<evidence type="ECO:0000256" key="9">
    <source>
        <dbReference type="ARBA" id="ARBA00023136"/>
    </source>
</evidence>
<proteinExistence type="predicted"/>
<keyword evidence="6" id="KW-0133">Cell shape</keyword>
<evidence type="ECO:0000313" key="12">
    <source>
        <dbReference type="EMBL" id="KEP28381.1"/>
    </source>
</evidence>
<dbReference type="Proteomes" id="UP000028091">
    <property type="component" value="Unassembled WGS sequence"/>
</dbReference>
<dbReference type="AlphaFoldDB" id="A0A081LGK5"/>
<keyword evidence="7" id="KW-0573">Peptidoglycan synthesis</keyword>
<evidence type="ECO:0000256" key="7">
    <source>
        <dbReference type="ARBA" id="ARBA00022984"/>
    </source>
</evidence>
<feature type="transmembrane region" description="Helical" evidence="11">
    <location>
        <begin position="137"/>
        <end position="155"/>
    </location>
</feature>
<protein>
    <submittedName>
        <fullName evidence="12">Cell cycle protein</fullName>
    </submittedName>
</protein>
<dbReference type="GO" id="GO:0016757">
    <property type="term" value="F:glycosyltransferase activity"/>
    <property type="evidence" value="ECO:0007669"/>
    <property type="project" value="UniProtKB-KW"/>
</dbReference>